<organism evidence="4 5">
    <name type="scientific">Guopingia tenuis</name>
    <dbReference type="NCBI Taxonomy" id="2763656"/>
    <lineage>
        <taxon>Bacteria</taxon>
        <taxon>Bacillati</taxon>
        <taxon>Bacillota</taxon>
        <taxon>Clostridia</taxon>
        <taxon>Christensenellales</taxon>
        <taxon>Christensenellaceae</taxon>
        <taxon>Guopingia</taxon>
    </lineage>
</organism>
<reference evidence="4" key="1">
    <citation type="submission" date="2020-08" db="EMBL/GenBank/DDBJ databases">
        <title>Genome public.</title>
        <authorList>
            <person name="Liu C."/>
            <person name="Sun Q."/>
        </authorList>
    </citation>
    <scope>NUCLEOTIDE SEQUENCE</scope>
    <source>
        <strain evidence="4">NSJ-63</strain>
    </source>
</reference>
<dbReference type="SMART" id="SM01133">
    <property type="entry name" value="DeoC"/>
    <property type="match status" value="1"/>
</dbReference>
<dbReference type="GO" id="GO:0004139">
    <property type="term" value="F:deoxyribose-phosphate aldolase activity"/>
    <property type="evidence" value="ECO:0007669"/>
    <property type="project" value="UniProtKB-UniRule"/>
</dbReference>
<accession>A0A926DG12</accession>
<dbReference type="InterPro" id="IPR002915">
    <property type="entry name" value="DeoC/FbaB/LacD_aldolase"/>
</dbReference>
<dbReference type="SUPFAM" id="SSF51569">
    <property type="entry name" value="Aldolase"/>
    <property type="match status" value="1"/>
</dbReference>
<dbReference type="EMBL" id="JACRSS010000001">
    <property type="protein sequence ID" value="MBC8537478.1"/>
    <property type="molecule type" value="Genomic_DNA"/>
</dbReference>
<dbReference type="PANTHER" id="PTHR10889">
    <property type="entry name" value="DEOXYRIBOSE-PHOSPHATE ALDOLASE"/>
    <property type="match status" value="1"/>
</dbReference>
<evidence type="ECO:0000256" key="2">
    <source>
        <dbReference type="ARBA" id="ARBA00023270"/>
    </source>
</evidence>
<dbReference type="GO" id="GO:0016052">
    <property type="term" value="P:carbohydrate catabolic process"/>
    <property type="evidence" value="ECO:0007669"/>
    <property type="project" value="TreeGrafter"/>
</dbReference>
<dbReference type="RefSeq" id="WP_249279386.1">
    <property type="nucleotide sequence ID" value="NZ_JACRSS010000001.1"/>
</dbReference>
<name>A0A926DG12_9FIRM</name>
<dbReference type="PIRSF" id="PIRSF001357">
    <property type="entry name" value="DeoC"/>
    <property type="match status" value="1"/>
</dbReference>
<keyword evidence="5" id="KW-1185">Reference proteome</keyword>
<dbReference type="InterPro" id="IPR011343">
    <property type="entry name" value="DeoC"/>
</dbReference>
<evidence type="ECO:0000256" key="1">
    <source>
        <dbReference type="ARBA" id="ARBA00022490"/>
    </source>
</evidence>
<evidence type="ECO:0000313" key="4">
    <source>
        <dbReference type="EMBL" id="MBC8537478.1"/>
    </source>
</evidence>
<dbReference type="Gene3D" id="3.20.20.70">
    <property type="entry name" value="Aldolase class I"/>
    <property type="match status" value="1"/>
</dbReference>
<evidence type="ECO:0000256" key="3">
    <source>
        <dbReference type="NCBIfam" id="TIGR00126"/>
    </source>
</evidence>
<sequence>MPINGKDLARIVDATNIKITATKADMERLIAEGIKHNFGMLVGLPCFGPMLIEGVKGYDIKVHGAAGLRDGGGDRWEVKVEQAKSKLAMGCGEIESRLNLGYLKSGLYDEIVHEVRAIKDVCPNNIYKVLLEVTQMTDEEIRIACELCMDGGADFVKSASGEYGPTTLHHVEVMSSAVKGRIGIKASGGIRSIQTVDQMMEIGATRFGIGLDSALKILEEADNR</sequence>
<dbReference type="AlphaFoldDB" id="A0A926DG12"/>
<dbReference type="GO" id="GO:0009264">
    <property type="term" value="P:deoxyribonucleotide catabolic process"/>
    <property type="evidence" value="ECO:0007669"/>
    <property type="project" value="UniProtKB-UniRule"/>
</dbReference>
<dbReference type="Proteomes" id="UP000617951">
    <property type="component" value="Unassembled WGS sequence"/>
</dbReference>
<protein>
    <recommendedName>
        <fullName evidence="3">Deoxyribose-phosphate aldolase</fullName>
        <ecNumber evidence="3">4.1.2.4</ecNumber>
    </recommendedName>
</protein>
<keyword evidence="2" id="KW-0704">Schiff base</keyword>
<dbReference type="InterPro" id="IPR013785">
    <property type="entry name" value="Aldolase_TIM"/>
</dbReference>
<evidence type="ECO:0000313" key="5">
    <source>
        <dbReference type="Proteomes" id="UP000617951"/>
    </source>
</evidence>
<dbReference type="GO" id="GO:0005737">
    <property type="term" value="C:cytoplasm"/>
    <property type="evidence" value="ECO:0007669"/>
    <property type="project" value="InterPro"/>
</dbReference>
<dbReference type="NCBIfam" id="TIGR00126">
    <property type="entry name" value="deoC"/>
    <property type="match status" value="1"/>
</dbReference>
<keyword evidence="4" id="KW-0456">Lyase</keyword>
<keyword evidence="1" id="KW-0963">Cytoplasm</keyword>
<dbReference type="Pfam" id="PF01791">
    <property type="entry name" value="DeoC"/>
    <property type="match status" value="1"/>
</dbReference>
<dbReference type="PANTHER" id="PTHR10889:SF1">
    <property type="entry name" value="DEOXYRIBOSE-PHOSPHATE ALDOLASE"/>
    <property type="match status" value="1"/>
</dbReference>
<proteinExistence type="predicted"/>
<comment type="caution">
    <text evidence="4">The sequence shown here is derived from an EMBL/GenBank/DDBJ whole genome shotgun (WGS) entry which is preliminary data.</text>
</comment>
<gene>
    <name evidence="4" type="primary">deoC</name>
    <name evidence="4" type="ORF">H8693_00835</name>
</gene>
<dbReference type="EC" id="4.1.2.4" evidence="3"/>